<evidence type="ECO:0000256" key="2">
    <source>
        <dbReference type="ARBA" id="ARBA00009677"/>
    </source>
</evidence>
<proteinExistence type="inferred from homology"/>
<comment type="subcellular location">
    <subcellularLocation>
        <location evidence="1 6">Bacterial flagellum basal body</location>
    </subcellularLocation>
</comment>
<dbReference type="PANTHER" id="PTHR30435">
    <property type="entry name" value="FLAGELLAR PROTEIN"/>
    <property type="match status" value="1"/>
</dbReference>
<evidence type="ECO:0000313" key="8">
    <source>
        <dbReference type="Proteomes" id="UP000004931"/>
    </source>
</evidence>
<keyword evidence="7" id="KW-0969">Cilium</keyword>
<evidence type="ECO:0000256" key="1">
    <source>
        <dbReference type="ARBA" id="ARBA00004117"/>
    </source>
</evidence>
<dbReference type="EMBL" id="AAVT01000010">
    <property type="protein sequence ID" value="EAW30111.1"/>
    <property type="molecule type" value="Genomic_DNA"/>
</dbReference>
<dbReference type="OrthoDB" id="9788334at2"/>
<keyword evidence="7" id="KW-0282">Flagellum</keyword>
<dbReference type="NCBIfam" id="TIGR01396">
    <property type="entry name" value="FlgB"/>
    <property type="match status" value="1"/>
</dbReference>
<dbReference type="PANTHER" id="PTHR30435:SF12">
    <property type="entry name" value="FLAGELLAR BASAL BODY ROD PROTEIN FLGB"/>
    <property type="match status" value="1"/>
</dbReference>
<gene>
    <name evidence="7" type="ORF">GP2143_11077</name>
</gene>
<dbReference type="Proteomes" id="UP000004931">
    <property type="component" value="Unassembled WGS sequence"/>
</dbReference>
<keyword evidence="4 6" id="KW-0975">Bacterial flagellum</keyword>
<evidence type="ECO:0000256" key="3">
    <source>
        <dbReference type="ARBA" id="ARBA00014376"/>
    </source>
</evidence>
<comment type="caution">
    <text evidence="7">The sequence shown here is derived from an EMBL/GenBank/DDBJ whole genome shotgun (WGS) entry which is preliminary data.</text>
</comment>
<keyword evidence="7" id="KW-0966">Cell projection</keyword>
<dbReference type="PIRSF" id="PIRSF002889">
    <property type="entry name" value="Rod_FlgB"/>
    <property type="match status" value="1"/>
</dbReference>
<dbReference type="GO" id="GO:0030694">
    <property type="term" value="C:bacterial-type flagellum basal body, rod"/>
    <property type="evidence" value="ECO:0007669"/>
    <property type="project" value="InterPro"/>
</dbReference>
<dbReference type="STRING" id="247633.GP2143_11077"/>
<accession>A0YG85</accession>
<keyword evidence="8" id="KW-1185">Reference proteome</keyword>
<comment type="function">
    <text evidence="5 6">Structural component of flagellum, the bacterial motility apparatus. Part of the rod structure of flagellar basal body.</text>
</comment>
<dbReference type="GO" id="GO:0071978">
    <property type="term" value="P:bacterial-type flagellum-dependent swarming motility"/>
    <property type="evidence" value="ECO:0007669"/>
    <property type="project" value="TreeGrafter"/>
</dbReference>
<sequence>MAISFQNALGIHEKALHVRTMRAEVLANNLVNADTPNFKARDIDFKSALNSEMSSQSASRGMVATNSRHIGGASQSYQPELLYRTPLQPSLDGNTVEEQVEMSRFSKNMMDFQASFQLLNGKFKGLSNAIKGDL</sequence>
<evidence type="ECO:0000313" key="7">
    <source>
        <dbReference type="EMBL" id="EAW30111.1"/>
    </source>
</evidence>
<evidence type="ECO:0000256" key="6">
    <source>
        <dbReference type="PIRNR" id="PIRNR002889"/>
    </source>
</evidence>
<dbReference type="eggNOG" id="COG1815">
    <property type="taxonomic scope" value="Bacteria"/>
</dbReference>
<organism evidence="7 8">
    <name type="scientific">marine gamma proteobacterium HTCC2143</name>
    <dbReference type="NCBI Taxonomy" id="247633"/>
    <lineage>
        <taxon>Bacteria</taxon>
        <taxon>Pseudomonadati</taxon>
        <taxon>Pseudomonadota</taxon>
        <taxon>Gammaproteobacteria</taxon>
        <taxon>Cellvibrionales</taxon>
        <taxon>Spongiibacteraceae</taxon>
        <taxon>BD1-7 clade</taxon>
    </lineage>
</organism>
<dbReference type="InterPro" id="IPR006300">
    <property type="entry name" value="FlgB"/>
</dbReference>
<reference evidence="7 8" key="1">
    <citation type="journal article" date="2010" name="J. Bacteriol.">
        <title>Genome sequence of the oligotrophic marine Gammaproteobacterium HTCC2143, isolated from the Oregon Coast.</title>
        <authorList>
            <person name="Oh H.M."/>
            <person name="Kang I."/>
            <person name="Ferriera S."/>
            <person name="Giovannoni S.J."/>
            <person name="Cho J.C."/>
        </authorList>
    </citation>
    <scope>NUCLEOTIDE SEQUENCE [LARGE SCALE GENOMIC DNA]</scope>
    <source>
        <strain evidence="7 8">HTCC2143</strain>
    </source>
</reference>
<name>A0YG85_9GAMM</name>
<evidence type="ECO:0000256" key="4">
    <source>
        <dbReference type="ARBA" id="ARBA00023143"/>
    </source>
</evidence>
<comment type="similarity">
    <text evidence="2 6">Belongs to the flagella basal body rod proteins family.</text>
</comment>
<protein>
    <recommendedName>
        <fullName evidence="3 6">Flagellar basal body rod protein FlgB</fullName>
    </recommendedName>
</protein>
<comment type="subunit">
    <text evidence="6">The basal body constitutes a major portion of the flagellar organelle and consists of a number of rings mounted on a central rod.</text>
</comment>
<dbReference type="AlphaFoldDB" id="A0YG85"/>
<evidence type="ECO:0000256" key="5">
    <source>
        <dbReference type="ARBA" id="ARBA00024934"/>
    </source>
</evidence>